<evidence type="ECO:0000313" key="2">
    <source>
        <dbReference type="Proteomes" id="UP000054485"/>
    </source>
</evidence>
<evidence type="ECO:0000313" key="1">
    <source>
        <dbReference type="EMBL" id="KIK34705.1"/>
    </source>
</evidence>
<protein>
    <submittedName>
        <fullName evidence="1">Uncharacterized protein</fullName>
    </submittedName>
</protein>
<reference evidence="1 2" key="1">
    <citation type="submission" date="2014-04" db="EMBL/GenBank/DDBJ databases">
        <authorList>
            <consortium name="DOE Joint Genome Institute"/>
            <person name="Kuo A."/>
            <person name="Ruytinx J."/>
            <person name="Rineau F."/>
            <person name="Colpaert J."/>
            <person name="Kohler A."/>
            <person name="Nagy L.G."/>
            <person name="Floudas D."/>
            <person name="Copeland A."/>
            <person name="Barry K.W."/>
            <person name="Cichocki N."/>
            <person name="Veneault-Fourrey C."/>
            <person name="LaButti K."/>
            <person name="Lindquist E.A."/>
            <person name="Lipzen A."/>
            <person name="Lundell T."/>
            <person name="Morin E."/>
            <person name="Murat C."/>
            <person name="Sun H."/>
            <person name="Tunlid A."/>
            <person name="Henrissat B."/>
            <person name="Grigoriev I.V."/>
            <person name="Hibbett D.S."/>
            <person name="Martin F."/>
            <person name="Nordberg H.P."/>
            <person name="Cantor M.N."/>
            <person name="Hua S.X."/>
        </authorList>
    </citation>
    <scope>NUCLEOTIDE SEQUENCE [LARGE SCALE GENOMIC DNA]</scope>
    <source>
        <strain evidence="1 2">UH-Slu-Lm8-n1</strain>
    </source>
</reference>
<name>A0A0C9ZAY3_9AGAM</name>
<reference evidence="2" key="2">
    <citation type="submission" date="2015-01" db="EMBL/GenBank/DDBJ databases">
        <title>Evolutionary Origins and Diversification of the Mycorrhizal Mutualists.</title>
        <authorList>
            <consortium name="DOE Joint Genome Institute"/>
            <consortium name="Mycorrhizal Genomics Consortium"/>
            <person name="Kohler A."/>
            <person name="Kuo A."/>
            <person name="Nagy L.G."/>
            <person name="Floudas D."/>
            <person name="Copeland A."/>
            <person name="Barry K.W."/>
            <person name="Cichocki N."/>
            <person name="Veneault-Fourrey C."/>
            <person name="LaButti K."/>
            <person name="Lindquist E.A."/>
            <person name="Lipzen A."/>
            <person name="Lundell T."/>
            <person name="Morin E."/>
            <person name="Murat C."/>
            <person name="Riley R."/>
            <person name="Ohm R."/>
            <person name="Sun H."/>
            <person name="Tunlid A."/>
            <person name="Henrissat B."/>
            <person name="Grigoriev I.V."/>
            <person name="Hibbett D.S."/>
            <person name="Martin F."/>
        </authorList>
    </citation>
    <scope>NUCLEOTIDE SEQUENCE [LARGE SCALE GENOMIC DNA]</scope>
    <source>
        <strain evidence="2">UH-Slu-Lm8-n1</strain>
    </source>
</reference>
<proteinExistence type="predicted"/>
<dbReference type="HOGENOM" id="CLU_2759515_0_0_1"/>
<keyword evidence="2" id="KW-1185">Reference proteome</keyword>
<accession>A0A0C9ZAY3</accession>
<dbReference type="EMBL" id="KN835715">
    <property type="protein sequence ID" value="KIK34705.1"/>
    <property type="molecule type" value="Genomic_DNA"/>
</dbReference>
<sequence length="70" mass="8015">MIHRTYIKNIKAGSPAASLTLSSFLTRPLRVLHQRENDQTLTSLCAYYVALDVQYMDYMKKTNMSAQVCN</sequence>
<organism evidence="1 2">
    <name type="scientific">Suillus luteus UH-Slu-Lm8-n1</name>
    <dbReference type="NCBI Taxonomy" id="930992"/>
    <lineage>
        <taxon>Eukaryota</taxon>
        <taxon>Fungi</taxon>
        <taxon>Dikarya</taxon>
        <taxon>Basidiomycota</taxon>
        <taxon>Agaricomycotina</taxon>
        <taxon>Agaricomycetes</taxon>
        <taxon>Agaricomycetidae</taxon>
        <taxon>Boletales</taxon>
        <taxon>Suillineae</taxon>
        <taxon>Suillaceae</taxon>
        <taxon>Suillus</taxon>
    </lineage>
</organism>
<dbReference type="InParanoid" id="A0A0C9ZAY3"/>
<dbReference type="AlphaFoldDB" id="A0A0C9ZAY3"/>
<gene>
    <name evidence="1" type="ORF">CY34DRAFT_812752</name>
</gene>
<dbReference type="Proteomes" id="UP000054485">
    <property type="component" value="Unassembled WGS sequence"/>
</dbReference>